<dbReference type="InterPro" id="IPR001254">
    <property type="entry name" value="Trypsin_dom"/>
</dbReference>
<proteinExistence type="inferred from homology"/>
<dbReference type="PROSITE" id="PS50240">
    <property type="entry name" value="TRYPSIN_DOM"/>
    <property type="match status" value="1"/>
</dbReference>
<dbReference type="GO" id="GO:0004252">
    <property type="term" value="F:serine-type endopeptidase activity"/>
    <property type="evidence" value="ECO:0007669"/>
    <property type="project" value="InterPro"/>
</dbReference>
<keyword evidence="5" id="KW-1015">Disulfide bond</keyword>
<feature type="chain" id="PRO_5043631073" description="Peptidase S1 domain-containing protein" evidence="6">
    <location>
        <begin position="19"/>
        <end position="189"/>
    </location>
</feature>
<evidence type="ECO:0000313" key="9">
    <source>
        <dbReference type="Proteomes" id="UP001162156"/>
    </source>
</evidence>
<evidence type="ECO:0000256" key="4">
    <source>
        <dbReference type="ARBA" id="ARBA00022825"/>
    </source>
</evidence>
<gene>
    <name evidence="8" type="ORF">NQ314_007989</name>
</gene>
<evidence type="ECO:0000256" key="6">
    <source>
        <dbReference type="SAM" id="SignalP"/>
    </source>
</evidence>
<dbReference type="EMBL" id="JANEYF010002186">
    <property type="protein sequence ID" value="KAJ8950136.1"/>
    <property type="molecule type" value="Genomic_DNA"/>
</dbReference>
<keyword evidence="9" id="KW-1185">Reference proteome</keyword>
<dbReference type="PANTHER" id="PTHR24276:SF98">
    <property type="entry name" value="FI18310P1-RELATED"/>
    <property type="match status" value="1"/>
</dbReference>
<evidence type="ECO:0000259" key="7">
    <source>
        <dbReference type="PROSITE" id="PS50240"/>
    </source>
</evidence>
<organism evidence="8 9">
    <name type="scientific">Rhamnusium bicolor</name>
    <dbReference type="NCBI Taxonomy" id="1586634"/>
    <lineage>
        <taxon>Eukaryota</taxon>
        <taxon>Metazoa</taxon>
        <taxon>Ecdysozoa</taxon>
        <taxon>Arthropoda</taxon>
        <taxon>Hexapoda</taxon>
        <taxon>Insecta</taxon>
        <taxon>Pterygota</taxon>
        <taxon>Neoptera</taxon>
        <taxon>Endopterygota</taxon>
        <taxon>Coleoptera</taxon>
        <taxon>Polyphaga</taxon>
        <taxon>Cucujiformia</taxon>
        <taxon>Chrysomeloidea</taxon>
        <taxon>Cerambycidae</taxon>
        <taxon>Lepturinae</taxon>
        <taxon>Rhagiini</taxon>
        <taxon>Rhamnusium</taxon>
    </lineage>
</organism>
<dbReference type="InterPro" id="IPR018114">
    <property type="entry name" value="TRYPSIN_HIS"/>
</dbReference>
<dbReference type="PANTHER" id="PTHR24276">
    <property type="entry name" value="POLYSERASE-RELATED"/>
    <property type="match status" value="1"/>
</dbReference>
<feature type="signal peptide" evidence="6">
    <location>
        <begin position="1"/>
        <end position="18"/>
    </location>
</feature>
<dbReference type="InterPro" id="IPR009003">
    <property type="entry name" value="Peptidase_S1_PA"/>
</dbReference>
<comment type="caution">
    <text evidence="8">The sequence shown here is derived from an EMBL/GenBank/DDBJ whole genome shotgun (WGS) entry which is preliminary data.</text>
</comment>
<evidence type="ECO:0000256" key="3">
    <source>
        <dbReference type="ARBA" id="ARBA00022801"/>
    </source>
</evidence>
<dbReference type="InterPro" id="IPR001314">
    <property type="entry name" value="Peptidase_S1A"/>
</dbReference>
<sequence length="189" mass="20587">MSVTLLLILVNDCGIVSLRRTLRHTCGATILNARRILTAAHCICTDDGQPQDASVFTIQYGSVRISATTERSIQVSRIHCHDFNLEDITNDVAVLENQGPIPTVLQKLDVLVYTDQVCSRFDPRQHVCFGATVGGACNGDSGTSLVVADEQVGIASFITNTCGIATERYPNVYAKVTAFLDFIDEHSRL</sequence>
<dbReference type="InterPro" id="IPR050430">
    <property type="entry name" value="Peptidase_S1"/>
</dbReference>
<dbReference type="Pfam" id="PF00089">
    <property type="entry name" value="Trypsin"/>
    <property type="match status" value="1"/>
</dbReference>
<keyword evidence="4" id="KW-0720">Serine protease</keyword>
<dbReference type="PROSITE" id="PS00134">
    <property type="entry name" value="TRYPSIN_HIS"/>
    <property type="match status" value="1"/>
</dbReference>
<keyword evidence="6" id="KW-0732">Signal</keyword>
<keyword evidence="3" id="KW-0378">Hydrolase</keyword>
<keyword evidence="2" id="KW-0645">Protease</keyword>
<name>A0AAV8YHZ8_9CUCU</name>
<dbReference type="SUPFAM" id="SSF50494">
    <property type="entry name" value="Trypsin-like serine proteases"/>
    <property type="match status" value="1"/>
</dbReference>
<evidence type="ECO:0000256" key="5">
    <source>
        <dbReference type="ARBA" id="ARBA00023157"/>
    </source>
</evidence>
<evidence type="ECO:0000256" key="2">
    <source>
        <dbReference type="ARBA" id="ARBA00022670"/>
    </source>
</evidence>
<evidence type="ECO:0000313" key="8">
    <source>
        <dbReference type="EMBL" id="KAJ8950136.1"/>
    </source>
</evidence>
<protein>
    <recommendedName>
        <fullName evidence="7">Peptidase S1 domain-containing protein</fullName>
    </recommendedName>
</protein>
<dbReference type="Proteomes" id="UP001162156">
    <property type="component" value="Unassembled WGS sequence"/>
</dbReference>
<reference evidence="8" key="1">
    <citation type="journal article" date="2023" name="Insect Mol. Biol.">
        <title>Genome sequencing provides insights into the evolution of gene families encoding plant cell wall-degrading enzymes in longhorned beetles.</title>
        <authorList>
            <person name="Shin N.R."/>
            <person name="Okamura Y."/>
            <person name="Kirsch R."/>
            <person name="Pauchet Y."/>
        </authorList>
    </citation>
    <scope>NUCLEOTIDE SEQUENCE</scope>
    <source>
        <strain evidence="8">RBIC_L_NR</strain>
    </source>
</reference>
<comment type="similarity">
    <text evidence="1">Belongs to the peptidase S1 family.</text>
</comment>
<dbReference type="InterPro" id="IPR043504">
    <property type="entry name" value="Peptidase_S1_PA_chymotrypsin"/>
</dbReference>
<dbReference type="PRINTS" id="PR00722">
    <property type="entry name" value="CHYMOTRYPSIN"/>
</dbReference>
<evidence type="ECO:0000256" key="1">
    <source>
        <dbReference type="ARBA" id="ARBA00007664"/>
    </source>
</evidence>
<dbReference type="SMART" id="SM00020">
    <property type="entry name" value="Tryp_SPc"/>
    <property type="match status" value="1"/>
</dbReference>
<feature type="domain" description="Peptidase S1" evidence="7">
    <location>
        <begin position="15"/>
        <end position="188"/>
    </location>
</feature>
<dbReference type="Gene3D" id="2.40.10.10">
    <property type="entry name" value="Trypsin-like serine proteases"/>
    <property type="match status" value="2"/>
</dbReference>
<dbReference type="AlphaFoldDB" id="A0AAV8YHZ8"/>
<dbReference type="GO" id="GO:0006508">
    <property type="term" value="P:proteolysis"/>
    <property type="evidence" value="ECO:0007669"/>
    <property type="project" value="UniProtKB-KW"/>
</dbReference>
<accession>A0AAV8YHZ8</accession>